<dbReference type="InterPro" id="IPR043129">
    <property type="entry name" value="ATPase_NBD"/>
</dbReference>
<protein>
    <submittedName>
        <fullName evidence="1">Uncharacterized protein</fullName>
    </submittedName>
</protein>
<evidence type="ECO:0000313" key="1">
    <source>
        <dbReference type="EMBL" id="KAF2970346.1"/>
    </source>
</evidence>
<dbReference type="EMBL" id="WUBL01000024">
    <property type="protein sequence ID" value="KAF2970346.1"/>
    <property type="molecule type" value="Genomic_DNA"/>
</dbReference>
<keyword evidence="2" id="KW-1185">Reference proteome</keyword>
<dbReference type="OrthoDB" id="2963168at2759"/>
<organism evidence="1 2">
    <name type="scientific">Xylaria multiplex</name>
    <dbReference type="NCBI Taxonomy" id="323545"/>
    <lineage>
        <taxon>Eukaryota</taxon>
        <taxon>Fungi</taxon>
        <taxon>Dikarya</taxon>
        <taxon>Ascomycota</taxon>
        <taxon>Pezizomycotina</taxon>
        <taxon>Sordariomycetes</taxon>
        <taxon>Xylariomycetidae</taxon>
        <taxon>Xylariales</taxon>
        <taxon>Xylariaceae</taxon>
        <taxon>Xylaria</taxon>
    </lineage>
</organism>
<dbReference type="InParanoid" id="A0A7C8IRB6"/>
<gene>
    <name evidence="1" type="ORF">GQX73_g3189</name>
</gene>
<dbReference type="AlphaFoldDB" id="A0A7C8IRB6"/>
<evidence type="ECO:0000313" key="2">
    <source>
        <dbReference type="Proteomes" id="UP000481858"/>
    </source>
</evidence>
<sequence length="592" mass="66432">MAGQGIEVALPPVRPNPRSIIIGLDFGTTYSGAVWAHSDRPDELHEIDTWPQSRIDDRLVSSLKVPTQIRYLANDEFEWGSQIPRDVDPTEVNKLFKLALEPRQFRGSTDAMGEIILPHNVDQIITDFMGGMFEYVLRKIYERLGREMAEDLPLHIVITVPIIWSDLSKQRTLQAFRRIPNLPESATTSLLSEPEAAAISALRDFEDVSLEAEDTFIIVDAGGGTVDLVTYTVASPLPLLKVNEATEATGGFCGSALVDSRFQRLLTTKLQNEPRWGPGVLHEALDRFEKTAKRKFSLASLAANETFHIPVPGLARNVSAGITMNSRFSLTAAELHMCYEVDVLKIIQLVKGQITMCHKPVRYIVLVGGFGASTYLRERLENDIGEDKSIQAPIAILQPQNSWLAVARGAAMSWITQSKSENYNIPVVVSRTARKHYGYECGVRYNALVHASMTTPKYWDPLYGDWCIEAMVWFIKRGDNVSEDFPFSKTYSYHWPVESRWSPSRKYPLNIYADEISQAAPIERTSNVALLCTLTADLSAIPDDRVDQQLGADGRMHYYVEFSIEAVYHSASTTYTLIHKGQRYDSISAEYV</sequence>
<name>A0A7C8IRB6_9PEZI</name>
<comment type="caution">
    <text evidence="1">The sequence shown here is derived from an EMBL/GenBank/DDBJ whole genome shotgun (WGS) entry which is preliminary data.</text>
</comment>
<dbReference type="Proteomes" id="UP000481858">
    <property type="component" value="Unassembled WGS sequence"/>
</dbReference>
<dbReference type="PANTHER" id="PTHR14187:SF82">
    <property type="entry name" value="FAMILY CHAPERONE, PUTATIVE (AFU_ORTHOLOGUE AFUA_7G08575)-RELATED"/>
    <property type="match status" value="1"/>
</dbReference>
<accession>A0A7C8IRB6</accession>
<dbReference type="CDD" id="cd10170">
    <property type="entry name" value="ASKHA_NBD_HSP70"/>
    <property type="match status" value="1"/>
</dbReference>
<dbReference type="PANTHER" id="PTHR14187">
    <property type="entry name" value="ALPHA KINASE/ELONGATION FACTOR 2 KINASE"/>
    <property type="match status" value="1"/>
</dbReference>
<dbReference type="SUPFAM" id="SSF53067">
    <property type="entry name" value="Actin-like ATPase domain"/>
    <property type="match status" value="2"/>
</dbReference>
<dbReference type="Gene3D" id="3.30.420.40">
    <property type="match status" value="2"/>
</dbReference>
<dbReference type="PRINTS" id="PR00301">
    <property type="entry name" value="HEATSHOCK70"/>
</dbReference>
<proteinExistence type="predicted"/>
<reference evidence="1 2" key="1">
    <citation type="submission" date="2019-12" db="EMBL/GenBank/DDBJ databases">
        <title>Draft genome sequence of the ascomycete Xylaria multiplex DSM 110363.</title>
        <authorList>
            <person name="Buettner E."/>
            <person name="Kellner H."/>
        </authorList>
    </citation>
    <scope>NUCLEOTIDE SEQUENCE [LARGE SCALE GENOMIC DNA]</scope>
    <source>
        <strain evidence="1 2">DSM 110363</strain>
    </source>
</reference>
<dbReference type="Gene3D" id="3.90.640.10">
    <property type="entry name" value="Actin, Chain A, domain 4"/>
    <property type="match status" value="1"/>
</dbReference>